<gene>
    <name evidence="2" type="ORF">A3D45_00940</name>
</gene>
<organism evidence="2 3">
    <name type="scientific">Candidatus Falkowbacteria bacterium RIFCSPHIGHO2_02_FULL_42_9</name>
    <dbReference type="NCBI Taxonomy" id="1797986"/>
    <lineage>
        <taxon>Bacteria</taxon>
        <taxon>Candidatus Falkowiibacteriota</taxon>
    </lineage>
</organism>
<evidence type="ECO:0000259" key="1">
    <source>
        <dbReference type="Pfam" id="PF00535"/>
    </source>
</evidence>
<dbReference type="AlphaFoldDB" id="A0A1F5S6X5"/>
<evidence type="ECO:0000313" key="2">
    <source>
        <dbReference type="EMBL" id="OGF22460.1"/>
    </source>
</evidence>
<dbReference type="PANTHER" id="PTHR48090">
    <property type="entry name" value="UNDECAPRENYL-PHOSPHATE 4-DEOXY-4-FORMAMIDO-L-ARABINOSE TRANSFERASE-RELATED"/>
    <property type="match status" value="1"/>
</dbReference>
<protein>
    <recommendedName>
        <fullName evidence="1">Glycosyltransferase 2-like domain-containing protein</fullName>
    </recommendedName>
</protein>
<sequence length="222" mass="24343">MKVFCVIPAFNEHKNITAVVKEIKSLVDRVVVVDDGSTDQTYNLAKAGGAMALKHIINRGQGAALRTGTEYSLANGADIIIHFDADGQFSGQDIAKITAPIKQGAAQVVYGSRFLDSRGNTAMPFFKKYFIMPLAKAVNRIFFQINLTDPQSGFRAMSAEAARQISWQQDGMAHCSEIMFEVKKNKLQVAEVPIAVVYHNFGQSFFGGLKIIKDLLIAIIVN</sequence>
<dbReference type="SUPFAM" id="SSF53448">
    <property type="entry name" value="Nucleotide-diphospho-sugar transferases"/>
    <property type="match status" value="1"/>
</dbReference>
<dbReference type="Gene3D" id="3.90.550.10">
    <property type="entry name" value="Spore Coat Polysaccharide Biosynthesis Protein SpsA, Chain A"/>
    <property type="match status" value="1"/>
</dbReference>
<reference evidence="2 3" key="1">
    <citation type="journal article" date="2016" name="Nat. Commun.">
        <title>Thousands of microbial genomes shed light on interconnected biogeochemical processes in an aquifer system.</title>
        <authorList>
            <person name="Anantharaman K."/>
            <person name="Brown C.T."/>
            <person name="Hug L.A."/>
            <person name="Sharon I."/>
            <person name="Castelle C.J."/>
            <person name="Probst A.J."/>
            <person name="Thomas B.C."/>
            <person name="Singh A."/>
            <person name="Wilkins M.J."/>
            <person name="Karaoz U."/>
            <person name="Brodie E.L."/>
            <person name="Williams K.H."/>
            <person name="Hubbard S.S."/>
            <person name="Banfield J.F."/>
        </authorList>
    </citation>
    <scope>NUCLEOTIDE SEQUENCE [LARGE SCALE GENOMIC DNA]</scope>
</reference>
<proteinExistence type="predicted"/>
<dbReference type="InterPro" id="IPR001173">
    <property type="entry name" value="Glyco_trans_2-like"/>
</dbReference>
<dbReference type="Pfam" id="PF00535">
    <property type="entry name" value="Glycos_transf_2"/>
    <property type="match status" value="1"/>
</dbReference>
<name>A0A1F5S6X5_9BACT</name>
<accession>A0A1F5S6X5</accession>
<dbReference type="EMBL" id="MFFT01000049">
    <property type="protein sequence ID" value="OGF22460.1"/>
    <property type="molecule type" value="Genomic_DNA"/>
</dbReference>
<comment type="caution">
    <text evidence="2">The sequence shown here is derived from an EMBL/GenBank/DDBJ whole genome shotgun (WGS) entry which is preliminary data.</text>
</comment>
<feature type="domain" description="Glycosyltransferase 2-like" evidence="1">
    <location>
        <begin position="6"/>
        <end position="164"/>
    </location>
</feature>
<evidence type="ECO:0000313" key="3">
    <source>
        <dbReference type="Proteomes" id="UP000176877"/>
    </source>
</evidence>
<dbReference type="InterPro" id="IPR050256">
    <property type="entry name" value="Glycosyltransferase_2"/>
</dbReference>
<dbReference type="InterPro" id="IPR029044">
    <property type="entry name" value="Nucleotide-diphossugar_trans"/>
</dbReference>
<dbReference type="Proteomes" id="UP000176877">
    <property type="component" value="Unassembled WGS sequence"/>
</dbReference>
<dbReference type="CDD" id="cd04179">
    <property type="entry name" value="DPM_DPG-synthase_like"/>
    <property type="match status" value="1"/>
</dbReference>
<dbReference type="PANTHER" id="PTHR48090:SF7">
    <property type="entry name" value="RFBJ PROTEIN"/>
    <property type="match status" value="1"/>
</dbReference>